<keyword evidence="4" id="KW-1185">Reference proteome</keyword>
<evidence type="ECO:0000259" key="1">
    <source>
        <dbReference type="Pfam" id="PF03235"/>
    </source>
</evidence>
<accession>A0ABS8EZY2</accession>
<dbReference type="PANTHER" id="PTHR35149:SF1">
    <property type="entry name" value="DUF5655 DOMAIN-CONTAINING PROTEIN"/>
    <property type="match status" value="1"/>
</dbReference>
<comment type="caution">
    <text evidence="3">The sequence shown here is derived from an EMBL/GenBank/DDBJ whole genome shotgun (WGS) entry which is preliminary data.</text>
</comment>
<evidence type="ECO:0000259" key="2">
    <source>
        <dbReference type="Pfam" id="PF07510"/>
    </source>
</evidence>
<feature type="domain" description="GmrSD restriction endonucleases C-terminal" evidence="2">
    <location>
        <begin position="443"/>
        <end position="555"/>
    </location>
</feature>
<keyword evidence="3" id="KW-0378">Hydrolase</keyword>
<reference evidence="3 4" key="1">
    <citation type="submission" date="2021-10" db="EMBL/GenBank/DDBJ databases">
        <title>Anaerobic single-cell dispensing facilitates the cultivation of human gut bacteria.</title>
        <authorList>
            <person name="Afrizal A."/>
        </authorList>
    </citation>
    <scope>NUCLEOTIDE SEQUENCE [LARGE SCALE GENOMIC DNA]</scope>
    <source>
        <strain evidence="3 4">CLA-AA-H246</strain>
    </source>
</reference>
<dbReference type="InterPro" id="IPR011089">
    <property type="entry name" value="GmrSD_C"/>
</dbReference>
<evidence type="ECO:0000313" key="3">
    <source>
        <dbReference type="EMBL" id="MCC2150348.1"/>
    </source>
</evidence>
<name>A0ABS8EZY2_9FIRM</name>
<dbReference type="Proteomes" id="UP001299235">
    <property type="component" value="Unassembled WGS sequence"/>
</dbReference>
<dbReference type="RefSeq" id="WP_248836070.1">
    <property type="nucleotide sequence ID" value="NZ_JAJEQE010000072.1"/>
</dbReference>
<feature type="domain" description="GmrSD restriction endonucleases N-terminal" evidence="1">
    <location>
        <begin position="10"/>
        <end position="241"/>
    </location>
</feature>
<evidence type="ECO:0000313" key="4">
    <source>
        <dbReference type="Proteomes" id="UP001299235"/>
    </source>
</evidence>
<proteinExistence type="predicted"/>
<dbReference type="GO" id="GO:0004519">
    <property type="term" value="F:endonuclease activity"/>
    <property type="evidence" value="ECO:0007669"/>
    <property type="project" value="UniProtKB-KW"/>
</dbReference>
<organism evidence="3 4">
    <name type="scientific">Hominisplanchenecus faecis</name>
    <dbReference type="NCBI Taxonomy" id="2885351"/>
    <lineage>
        <taxon>Bacteria</taxon>
        <taxon>Bacillati</taxon>
        <taxon>Bacillota</taxon>
        <taxon>Clostridia</taxon>
        <taxon>Lachnospirales</taxon>
        <taxon>Lachnospiraceae</taxon>
        <taxon>Hominisplanchenecus</taxon>
    </lineage>
</organism>
<dbReference type="InterPro" id="IPR004919">
    <property type="entry name" value="GmrSD_N"/>
</dbReference>
<dbReference type="Pfam" id="PF07510">
    <property type="entry name" value="GmrSD_C"/>
    <property type="match status" value="1"/>
</dbReference>
<gene>
    <name evidence="3" type="ORF">LKD42_14050</name>
</gene>
<dbReference type="PANTHER" id="PTHR35149">
    <property type="entry name" value="SLL5132 PROTEIN"/>
    <property type="match status" value="1"/>
</dbReference>
<dbReference type="Pfam" id="PF03235">
    <property type="entry name" value="GmrSD_N"/>
    <property type="match status" value="1"/>
</dbReference>
<keyword evidence="3" id="KW-0255">Endonuclease</keyword>
<dbReference type="EMBL" id="JAJEQE010000072">
    <property type="protein sequence ID" value="MCC2150348.1"/>
    <property type="molecule type" value="Genomic_DNA"/>
</dbReference>
<sequence length="635" mass="75433">MAFEVLDQNITQLFKNDDIFFIPRYQRNYVWRELHWGQLIKDIRYCAEVTPDWSHFIGSMVFERKQSSGGMVAIIDGQQRILTLQIVIFSLIFCFKNMKDSTSDTNIKKQCDGNIAYLQDLIINRTLGNADSIKVENGYEEFVELNQDLMDIYKSDLEKYHNLIASQRKESSVILKAFKFFVTDFQKLNFQELATLTKQFLETRVVTISSMQEEEVYNIFEILNARGVKLKQIELLKNYLFKYLKPKSLLDTYKTKWGDLEQRLEKVDLDDYYLHMYRCWHYKNRLKKEQLFEITKEQLRENNQKDLPKFFDFFIQGSEYYYGIDSVVGDDIEKEVYEYFKLKRNRQVRSVLLALKMKYAEEILDIDSYHQYLMMLRNFWVTFNLDNGSSNKIDGDVYILSNEIYKSSENRRVEFAILKFLKKYSTYYSKENVLENGLKNIVYSNKTNRKNISSKLLVYFLKPLVLEEEINKYAQYDFSKFNVEHVLNDDPNEDVRYSLGNLLVCPDELNGVMKNSSYDKKKNKLLESNIPYLVNFAKKYDRFNEKNIEERSNEVIARLKKIYLLSKDLVEKNYNNLEILFELKKQLIKAFGENSVYVSALEEKGLNQFITYIYKNGSLPGSEVEEIKKMLPQSA</sequence>
<keyword evidence="3" id="KW-0540">Nuclease</keyword>
<protein>
    <submittedName>
        <fullName evidence="3">DUF262 domain-containing HNH endonuclease family protein</fullName>
    </submittedName>
</protein>